<protein>
    <submittedName>
        <fullName evidence="2">Poly-gamma-glutamate biosynthesis protein PgsC</fullName>
    </submittedName>
</protein>
<dbReference type="Proteomes" id="UP000569732">
    <property type="component" value="Unassembled WGS sequence"/>
</dbReference>
<keyword evidence="1" id="KW-1133">Transmembrane helix</keyword>
<keyword evidence="3" id="KW-1185">Reference proteome</keyword>
<dbReference type="GO" id="GO:0045227">
    <property type="term" value="P:capsule polysaccharide biosynthetic process"/>
    <property type="evidence" value="ECO:0007669"/>
    <property type="project" value="InterPro"/>
</dbReference>
<evidence type="ECO:0000256" key="1">
    <source>
        <dbReference type="SAM" id="Phobius"/>
    </source>
</evidence>
<dbReference type="NCBIfam" id="TIGR04011">
    <property type="entry name" value="poly_gGlu_PgsC"/>
    <property type="match status" value="1"/>
</dbReference>
<keyword evidence="1" id="KW-0812">Transmembrane</keyword>
<dbReference type="InterPro" id="IPR008338">
    <property type="entry name" value="Capsule_biosynth_CapC"/>
</dbReference>
<sequence length="154" mass="16675">MLTISIGVGLVVGLLFIELFSLFCGGVIVPGYIALHLHNPFSVLITLIISIFTYMLVKALSIFVMLYGRRQYVAMLLVAFLLGGIFEHVASVNFVGDQLPFVLPGSNNDIFGVIGYVIPGLVANWYERQGVVTTICTVITGSILVRLVLLAIGN</sequence>
<feature type="transmembrane region" description="Helical" evidence="1">
    <location>
        <begin position="131"/>
        <end position="152"/>
    </location>
</feature>
<dbReference type="PRINTS" id="PR01759">
    <property type="entry name" value="CAPSULEPROTC"/>
</dbReference>
<dbReference type="Pfam" id="PF14102">
    <property type="entry name" value="Caps_synth_CapC"/>
    <property type="match status" value="1"/>
</dbReference>
<gene>
    <name evidence="2" type="primary">pgsC</name>
    <name evidence="2" type="ORF">H0A36_14420</name>
</gene>
<dbReference type="RefSeq" id="WP_180569233.1">
    <property type="nucleotide sequence ID" value="NZ_JACCKB010000022.1"/>
</dbReference>
<feature type="transmembrane region" description="Helical" evidence="1">
    <location>
        <begin position="41"/>
        <end position="60"/>
    </location>
</feature>
<reference evidence="2 3" key="1">
    <citation type="submission" date="2020-07" db="EMBL/GenBank/DDBJ databases">
        <title>Endozoicomonas sp. nov., isolated from sediment.</title>
        <authorList>
            <person name="Gu T."/>
        </authorList>
    </citation>
    <scope>NUCLEOTIDE SEQUENCE [LARGE SCALE GENOMIC DNA]</scope>
    <source>
        <strain evidence="2 3">SM1973</strain>
    </source>
</reference>
<proteinExistence type="predicted"/>
<dbReference type="AlphaFoldDB" id="A0A853I3L1"/>
<accession>A0A853I3L1</accession>
<comment type="caution">
    <text evidence="2">The sequence shown here is derived from an EMBL/GenBank/DDBJ whole genome shotgun (WGS) entry which is preliminary data.</text>
</comment>
<feature type="transmembrane region" description="Helical" evidence="1">
    <location>
        <begin position="110"/>
        <end position="126"/>
    </location>
</feature>
<keyword evidence="1" id="KW-0472">Membrane</keyword>
<dbReference type="EMBL" id="JACCKB010000022">
    <property type="protein sequence ID" value="NYZ67209.1"/>
    <property type="molecule type" value="Genomic_DNA"/>
</dbReference>
<name>A0A853I3L1_9GAMM</name>
<feature type="transmembrane region" description="Helical" evidence="1">
    <location>
        <begin position="7"/>
        <end position="35"/>
    </location>
</feature>
<dbReference type="GO" id="GO:0016020">
    <property type="term" value="C:membrane"/>
    <property type="evidence" value="ECO:0007669"/>
    <property type="project" value="InterPro"/>
</dbReference>
<feature type="transmembrane region" description="Helical" evidence="1">
    <location>
        <begin position="72"/>
        <end position="90"/>
    </location>
</feature>
<evidence type="ECO:0000313" key="2">
    <source>
        <dbReference type="EMBL" id="NYZ67209.1"/>
    </source>
</evidence>
<organism evidence="2 3">
    <name type="scientific">Spartinivicinus marinus</name>
    <dbReference type="NCBI Taxonomy" id="2994442"/>
    <lineage>
        <taxon>Bacteria</taxon>
        <taxon>Pseudomonadati</taxon>
        <taxon>Pseudomonadota</taxon>
        <taxon>Gammaproteobacteria</taxon>
        <taxon>Oceanospirillales</taxon>
        <taxon>Zooshikellaceae</taxon>
        <taxon>Spartinivicinus</taxon>
    </lineage>
</organism>
<evidence type="ECO:0000313" key="3">
    <source>
        <dbReference type="Proteomes" id="UP000569732"/>
    </source>
</evidence>